<dbReference type="SUPFAM" id="SSF53649">
    <property type="entry name" value="Alkaline phosphatase-like"/>
    <property type="match status" value="1"/>
</dbReference>
<feature type="non-terminal residue" evidence="3">
    <location>
        <position position="1"/>
    </location>
</feature>
<gene>
    <name evidence="3" type="ORF">IAB75_07680</name>
</gene>
<keyword evidence="3" id="KW-0378">Hydrolase</keyword>
<dbReference type="GO" id="GO:0004065">
    <property type="term" value="F:arylsulfatase activity"/>
    <property type="evidence" value="ECO:0007669"/>
    <property type="project" value="TreeGrafter"/>
</dbReference>
<comment type="caution">
    <text evidence="3">The sequence shown here is derived from an EMBL/GenBank/DDBJ whole genome shotgun (WGS) entry which is preliminary data.</text>
</comment>
<evidence type="ECO:0000313" key="3">
    <source>
        <dbReference type="EMBL" id="MBO8483975.1"/>
    </source>
</evidence>
<evidence type="ECO:0000256" key="1">
    <source>
        <dbReference type="ARBA" id="ARBA00008779"/>
    </source>
</evidence>
<name>A0A940DSD1_9BACT</name>
<dbReference type="Gene3D" id="3.40.720.10">
    <property type="entry name" value="Alkaline Phosphatase, subunit A"/>
    <property type="match status" value="1"/>
</dbReference>
<dbReference type="Pfam" id="PF00884">
    <property type="entry name" value="Sulfatase"/>
    <property type="match status" value="1"/>
</dbReference>
<reference evidence="3" key="2">
    <citation type="journal article" date="2021" name="PeerJ">
        <title>Extensive microbial diversity within the chicken gut microbiome revealed by metagenomics and culture.</title>
        <authorList>
            <person name="Gilroy R."/>
            <person name="Ravi A."/>
            <person name="Getino M."/>
            <person name="Pursley I."/>
            <person name="Horton D.L."/>
            <person name="Alikhan N.F."/>
            <person name="Baker D."/>
            <person name="Gharbi K."/>
            <person name="Hall N."/>
            <person name="Watson M."/>
            <person name="Adriaenssens E.M."/>
            <person name="Foster-Nyarko E."/>
            <person name="Jarju S."/>
            <person name="Secka A."/>
            <person name="Antonio M."/>
            <person name="Oren A."/>
            <person name="Chaudhuri R.R."/>
            <person name="La Ragione R."/>
            <person name="Hildebrand F."/>
            <person name="Pallen M.J."/>
        </authorList>
    </citation>
    <scope>NUCLEOTIDE SEQUENCE</scope>
    <source>
        <strain evidence="3">G3-8215</strain>
    </source>
</reference>
<organism evidence="3 4">
    <name type="scientific">Candidatus Cryptobacteroides avicola</name>
    <dbReference type="NCBI Taxonomy" id="2840757"/>
    <lineage>
        <taxon>Bacteria</taxon>
        <taxon>Pseudomonadati</taxon>
        <taxon>Bacteroidota</taxon>
        <taxon>Bacteroidia</taxon>
        <taxon>Bacteroidales</taxon>
        <taxon>Candidatus Cryptobacteroides</taxon>
    </lineage>
</organism>
<evidence type="ECO:0000259" key="2">
    <source>
        <dbReference type="Pfam" id="PF00884"/>
    </source>
</evidence>
<dbReference type="EMBL" id="JADILV010000051">
    <property type="protein sequence ID" value="MBO8483975.1"/>
    <property type="molecule type" value="Genomic_DNA"/>
</dbReference>
<reference evidence="3" key="1">
    <citation type="submission" date="2020-10" db="EMBL/GenBank/DDBJ databases">
        <authorList>
            <person name="Gilroy R."/>
        </authorList>
    </citation>
    <scope>NUCLEOTIDE SEQUENCE</scope>
    <source>
        <strain evidence="3">G3-8215</strain>
    </source>
</reference>
<sequence>EKKKDRNGWTYRAMVSRMDKGIGRILDALEESGQMDNTVILFMSDNGGVPGMEPYSTNKPLKGTKFQEFEGGVRVSGAMYWKKGFMQGGRKIDEVTSFVDILPTLADIIGAEGAPKNPYDGTSIYPLLKGETETMDRTLYLGVGAAVSRDWKMILAGRNPGLGLEKDFFVDMRANPYEKGNDMEGHESIAEEMKPFIIQYDTITPIQKELPYGYGKKGFKAPKEWKVTKP</sequence>
<dbReference type="InterPro" id="IPR000917">
    <property type="entry name" value="Sulfatase_N"/>
</dbReference>
<feature type="domain" description="Sulfatase N-terminal" evidence="2">
    <location>
        <begin position="10"/>
        <end position="110"/>
    </location>
</feature>
<dbReference type="InterPro" id="IPR050738">
    <property type="entry name" value="Sulfatase"/>
</dbReference>
<dbReference type="AlphaFoldDB" id="A0A940DSD1"/>
<dbReference type="Proteomes" id="UP000725002">
    <property type="component" value="Unassembled WGS sequence"/>
</dbReference>
<accession>A0A940DSD1</accession>
<comment type="similarity">
    <text evidence="1">Belongs to the sulfatase family.</text>
</comment>
<dbReference type="PANTHER" id="PTHR42693:SF27">
    <property type="entry name" value="ARYLSULFATASE B [PRECURSOR]"/>
    <property type="match status" value="1"/>
</dbReference>
<proteinExistence type="inferred from homology"/>
<dbReference type="PANTHER" id="PTHR42693">
    <property type="entry name" value="ARYLSULFATASE FAMILY MEMBER"/>
    <property type="match status" value="1"/>
</dbReference>
<protein>
    <submittedName>
        <fullName evidence="3">Sulfatase-like hydrolase/transferase</fullName>
    </submittedName>
</protein>
<evidence type="ECO:0000313" key="4">
    <source>
        <dbReference type="Proteomes" id="UP000725002"/>
    </source>
</evidence>
<dbReference type="InterPro" id="IPR017850">
    <property type="entry name" value="Alkaline_phosphatase_core_sf"/>
</dbReference>